<dbReference type="AlphaFoldDB" id="A0A2P6P7G6"/>
<accession>A0A2P6P7G6</accession>
<evidence type="ECO:0000313" key="1">
    <source>
        <dbReference type="EMBL" id="PRQ17864.1"/>
    </source>
</evidence>
<gene>
    <name evidence="1" type="ORF">RchiOBHm_Chr7g0199621</name>
</gene>
<proteinExistence type="predicted"/>
<protein>
    <submittedName>
        <fullName evidence="1">Uncharacterized protein</fullName>
    </submittedName>
</protein>
<dbReference type="Gramene" id="PRQ17864">
    <property type="protein sequence ID" value="PRQ17864"/>
    <property type="gene ID" value="RchiOBHm_Chr7g0199621"/>
</dbReference>
<sequence length="86" mass="9672">MVSQKTIFPFTLSEFRAPFGQKLAISELAPAEKLAASPPHIRGYDFPFRLQTHTIDFSIAKNCFCHKFSVNGAGSNGHYPWCIIRN</sequence>
<dbReference type="Proteomes" id="UP000238479">
    <property type="component" value="Chromosome 7"/>
</dbReference>
<name>A0A2P6P7G6_ROSCH</name>
<reference evidence="1 2" key="1">
    <citation type="journal article" date="2018" name="Nat. Genet.">
        <title>The Rosa genome provides new insights in the design of modern roses.</title>
        <authorList>
            <person name="Bendahmane M."/>
        </authorList>
    </citation>
    <scope>NUCLEOTIDE SEQUENCE [LARGE SCALE GENOMIC DNA]</scope>
    <source>
        <strain evidence="2">cv. Old Blush</strain>
    </source>
</reference>
<organism evidence="1 2">
    <name type="scientific">Rosa chinensis</name>
    <name type="common">China rose</name>
    <dbReference type="NCBI Taxonomy" id="74649"/>
    <lineage>
        <taxon>Eukaryota</taxon>
        <taxon>Viridiplantae</taxon>
        <taxon>Streptophyta</taxon>
        <taxon>Embryophyta</taxon>
        <taxon>Tracheophyta</taxon>
        <taxon>Spermatophyta</taxon>
        <taxon>Magnoliopsida</taxon>
        <taxon>eudicotyledons</taxon>
        <taxon>Gunneridae</taxon>
        <taxon>Pentapetalae</taxon>
        <taxon>rosids</taxon>
        <taxon>fabids</taxon>
        <taxon>Rosales</taxon>
        <taxon>Rosaceae</taxon>
        <taxon>Rosoideae</taxon>
        <taxon>Rosoideae incertae sedis</taxon>
        <taxon>Rosa</taxon>
    </lineage>
</organism>
<evidence type="ECO:0000313" key="2">
    <source>
        <dbReference type="Proteomes" id="UP000238479"/>
    </source>
</evidence>
<dbReference type="EMBL" id="PDCK01000045">
    <property type="protein sequence ID" value="PRQ17864.1"/>
    <property type="molecule type" value="Genomic_DNA"/>
</dbReference>
<comment type="caution">
    <text evidence="1">The sequence shown here is derived from an EMBL/GenBank/DDBJ whole genome shotgun (WGS) entry which is preliminary data.</text>
</comment>
<keyword evidence="2" id="KW-1185">Reference proteome</keyword>